<keyword evidence="4" id="KW-0812">Transmembrane</keyword>
<comment type="caution">
    <text evidence="6">The sequence shown here is derived from an EMBL/GenBank/DDBJ whole genome shotgun (WGS) entry which is preliminary data.</text>
</comment>
<evidence type="ECO:0000256" key="3">
    <source>
        <dbReference type="SAM" id="MobiDB-lite"/>
    </source>
</evidence>
<keyword evidence="2" id="KW-0186">Copper</keyword>
<dbReference type="Pfam" id="PF00264">
    <property type="entry name" value="Tyrosinase"/>
    <property type="match status" value="2"/>
</dbReference>
<evidence type="ECO:0000313" key="6">
    <source>
        <dbReference type="EMBL" id="MBH8563599.1"/>
    </source>
</evidence>
<evidence type="ECO:0000313" key="7">
    <source>
        <dbReference type="Proteomes" id="UP000632766"/>
    </source>
</evidence>
<keyword evidence="4" id="KW-1133">Transmembrane helix</keyword>
<dbReference type="PRINTS" id="PR00092">
    <property type="entry name" value="TYROSINASE"/>
</dbReference>
<gene>
    <name evidence="6" type="ORF">I8748_15610</name>
</gene>
<evidence type="ECO:0000256" key="2">
    <source>
        <dbReference type="ARBA" id="ARBA00023008"/>
    </source>
</evidence>
<dbReference type="InterPro" id="IPR002227">
    <property type="entry name" value="Tyrosinase_Cu-bd"/>
</dbReference>
<feature type="region of interest" description="Disordered" evidence="3">
    <location>
        <begin position="56"/>
        <end position="76"/>
    </location>
</feature>
<feature type="compositionally biased region" description="Low complexity" evidence="3">
    <location>
        <begin position="56"/>
        <end position="66"/>
    </location>
</feature>
<feature type="domain" description="Tyrosinase copper-binding" evidence="5">
    <location>
        <begin position="335"/>
        <end position="346"/>
    </location>
</feature>
<reference evidence="6 7" key="1">
    <citation type="journal article" date="2021" name="Int. J. Syst. Evol. Microbiol.">
        <title>Amazonocrinis nigriterrae gen. nov., sp. nov., Atlanticothrix silvestris gen. nov., sp. nov. and Dendronalium phyllosphericum gen. nov., sp. nov., nostocacean cyanobacteria from Brazilian environments.</title>
        <authorList>
            <person name="Alvarenga D.O."/>
            <person name="Andreote A.P.D."/>
            <person name="Branco L.H.Z."/>
            <person name="Delbaje E."/>
            <person name="Cruz R.B."/>
            <person name="Varani A.M."/>
            <person name="Fiore M.F."/>
        </authorList>
    </citation>
    <scope>NUCLEOTIDE SEQUENCE [LARGE SCALE GENOMIC DNA]</scope>
    <source>
        <strain evidence="6 7">CENA67</strain>
    </source>
</reference>
<dbReference type="EMBL" id="JAECZC010000027">
    <property type="protein sequence ID" value="MBH8563599.1"/>
    <property type="molecule type" value="Genomic_DNA"/>
</dbReference>
<dbReference type="AlphaFoldDB" id="A0A8J7L7N4"/>
<dbReference type="PANTHER" id="PTHR11474:SF76">
    <property type="entry name" value="SHKT DOMAIN-CONTAINING PROTEIN"/>
    <property type="match status" value="1"/>
</dbReference>
<dbReference type="Gene3D" id="1.10.1280.10">
    <property type="entry name" value="Di-copper center containing domain from catechol oxidase"/>
    <property type="match status" value="1"/>
</dbReference>
<dbReference type="GO" id="GO:0046872">
    <property type="term" value="F:metal ion binding"/>
    <property type="evidence" value="ECO:0007669"/>
    <property type="project" value="UniProtKB-KW"/>
</dbReference>
<evidence type="ECO:0000256" key="1">
    <source>
        <dbReference type="ARBA" id="ARBA00022723"/>
    </source>
</evidence>
<evidence type="ECO:0000259" key="5">
    <source>
        <dbReference type="PROSITE" id="PS00498"/>
    </source>
</evidence>
<evidence type="ECO:0000256" key="4">
    <source>
        <dbReference type="SAM" id="Phobius"/>
    </source>
</evidence>
<dbReference type="InterPro" id="IPR050316">
    <property type="entry name" value="Tyrosinase/Hemocyanin"/>
</dbReference>
<dbReference type="PANTHER" id="PTHR11474">
    <property type="entry name" value="TYROSINASE FAMILY MEMBER"/>
    <property type="match status" value="1"/>
</dbReference>
<dbReference type="InterPro" id="IPR008922">
    <property type="entry name" value="Di-copper_centre_dom_sf"/>
</dbReference>
<dbReference type="GO" id="GO:0016491">
    <property type="term" value="F:oxidoreductase activity"/>
    <property type="evidence" value="ECO:0007669"/>
    <property type="project" value="InterPro"/>
</dbReference>
<sequence>MGAFSATSEVVSVTYHANQMFGIVMKKFLIALMLAIFTTMGTLLLPSIAYAQSSQVTQPTPSTPSTALKKRSPKPQTSKALYTRYSINTPEGQKALKSLEAAFKILRDNGCEQPASWYYQGAIHWVPNFSNFKNQNTVCQKYTQAAFNDPQQKAEVEKLIAAWQHCTHFGGEENPPPHSPLTAEYDLHFLPWHRLYIGYLEKIVRTLSKDDQFAIPYWEYTNPKQTTIATDFVTPDSSLYTDLRRSSLNRPGGKVDSIQQRRIEKDKKNAYKSTTFNNPSGEGDLDFTNLIDRSPHGAMHVYIGGDVGQAYNPIWQGPSPEGSGLMRDVFTAGFDPIFWVHHSTIDRYWESWTQATKIKATPQDLPLPQELAPLYTFVDENGNLVKFNSSQEIINAVYNVDYKYDKLDPDSQTLIKQPLRTVTGIRTSPTVTVVGAKKNGNNLDELTKITVPLTKPLEATQALPGTSLRSNSEPNQPNISAKAPLAEGKYVLDVTVSFTKRPIGNYSVYLNLPRAKTVTEIIGDIDNYYIGAANFFDAHSTDGGTKTFVFDVTNELNAQWSEIEKGTVEDFDVYFISDNPSQTNDIKVESVTLRKLA</sequence>
<keyword evidence="4" id="KW-0472">Membrane</keyword>
<dbReference type="Proteomes" id="UP000632766">
    <property type="component" value="Unassembled WGS sequence"/>
</dbReference>
<organism evidence="6 7">
    <name type="scientific">Amazonocrinis nigriterrae CENA67</name>
    <dbReference type="NCBI Taxonomy" id="2794033"/>
    <lineage>
        <taxon>Bacteria</taxon>
        <taxon>Bacillati</taxon>
        <taxon>Cyanobacteriota</taxon>
        <taxon>Cyanophyceae</taxon>
        <taxon>Nostocales</taxon>
        <taxon>Nostocaceae</taxon>
        <taxon>Amazonocrinis</taxon>
        <taxon>Amazonocrinis nigriterrae</taxon>
    </lineage>
</organism>
<feature type="transmembrane region" description="Helical" evidence="4">
    <location>
        <begin position="28"/>
        <end position="51"/>
    </location>
</feature>
<accession>A0A8J7L7N4</accession>
<dbReference type="PROSITE" id="PS00498">
    <property type="entry name" value="TYROSINASE_2"/>
    <property type="match status" value="1"/>
</dbReference>
<protein>
    <submittedName>
        <fullName evidence="6">Tyrosinase family protein</fullName>
    </submittedName>
</protein>
<proteinExistence type="predicted"/>
<dbReference type="RefSeq" id="WP_214662585.1">
    <property type="nucleotide sequence ID" value="NZ_JAECZC010000027.1"/>
</dbReference>
<dbReference type="SUPFAM" id="SSF48056">
    <property type="entry name" value="Di-copper centre-containing domain"/>
    <property type="match status" value="1"/>
</dbReference>
<keyword evidence="1" id="KW-0479">Metal-binding</keyword>
<keyword evidence="7" id="KW-1185">Reference proteome</keyword>
<name>A0A8J7L7N4_9NOST</name>